<organism evidence="1 2">
    <name type="scientific">Trichonephila inaurata madagascariensis</name>
    <dbReference type="NCBI Taxonomy" id="2747483"/>
    <lineage>
        <taxon>Eukaryota</taxon>
        <taxon>Metazoa</taxon>
        <taxon>Ecdysozoa</taxon>
        <taxon>Arthropoda</taxon>
        <taxon>Chelicerata</taxon>
        <taxon>Arachnida</taxon>
        <taxon>Araneae</taxon>
        <taxon>Araneomorphae</taxon>
        <taxon>Entelegynae</taxon>
        <taxon>Araneoidea</taxon>
        <taxon>Nephilidae</taxon>
        <taxon>Trichonephila</taxon>
        <taxon>Trichonephila inaurata</taxon>
    </lineage>
</organism>
<reference evidence="1" key="1">
    <citation type="submission" date="2020-08" db="EMBL/GenBank/DDBJ databases">
        <title>Multicomponent nature underlies the extraordinary mechanical properties of spider dragline silk.</title>
        <authorList>
            <person name="Kono N."/>
            <person name="Nakamura H."/>
            <person name="Mori M."/>
            <person name="Yoshida Y."/>
            <person name="Ohtoshi R."/>
            <person name="Malay A.D."/>
            <person name="Moran D.A.P."/>
            <person name="Tomita M."/>
            <person name="Numata K."/>
            <person name="Arakawa K."/>
        </authorList>
    </citation>
    <scope>NUCLEOTIDE SEQUENCE</scope>
</reference>
<proteinExistence type="predicted"/>
<dbReference type="EMBL" id="BMAV01024876">
    <property type="protein sequence ID" value="GFS36846.1"/>
    <property type="molecule type" value="Genomic_DNA"/>
</dbReference>
<evidence type="ECO:0000313" key="1">
    <source>
        <dbReference type="EMBL" id="GFS36846.1"/>
    </source>
</evidence>
<protein>
    <submittedName>
        <fullName evidence="1">Uncharacterized protein</fullName>
    </submittedName>
</protein>
<sequence>MDLSNNKMCEEGGMKIILSQVQYSSSSRIKKHQSSFQIIRDVSNRIIPSIKRVKEESKLHVVPNGIAKQSIGRRAEISKG</sequence>
<keyword evidence="2" id="KW-1185">Reference proteome</keyword>
<dbReference type="AlphaFoldDB" id="A0A8X6JJP1"/>
<accession>A0A8X6JJP1</accession>
<gene>
    <name evidence="1" type="ORF">TNIN_432481</name>
</gene>
<evidence type="ECO:0000313" key="2">
    <source>
        <dbReference type="Proteomes" id="UP000886998"/>
    </source>
</evidence>
<name>A0A8X6JJP1_9ARAC</name>
<comment type="caution">
    <text evidence="1">The sequence shown here is derived from an EMBL/GenBank/DDBJ whole genome shotgun (WGS) entry which is preliminary data.</text>
</comment>
<dbReference type="Proteomes" id="UP000886998">
    <property type="component" value="Unassembled WGS sequence"/>
</dbReference>